<sequence>MTTGNARLGVDIGRVIIDGGGPGGADTQFFSGDTARMLATPAVPEALETLARLVPLFEEVWLISKCGERVQRRTRQWLDHHDFAARTGIPRDHLRFCRRRPDKAIHCAELRITHFVDDKADVHTALRGIVEHRYLFGPQRAPAPAGVVPTRTWREVEAQLTKAQLTKAPRRAGAAPGRFTGHARP</sequence>
<organism evidence="2 3">
    <name type="scientific">Paractinoplanes aksuensis</name>
    <dbReference type="NCBI Taxonomy" id="2939490"/>
    <lineage>
        <taxon>Bacteria</taxon>
        <taxon>Bacillati</taxon>
        <taxon>Actinomycetota</taxon>
        <taxon>Actinomycetes</taxon>
        <taxon>Micromonosporales</taxon>
        <taxon>Micromonosporaceae</taxon>
        <taxon>Paractinoplanes</taxon>
    </lineage>
</organism>
<keyword evidence="3" id="KW-1185">Reference proteome</keyword>
<comment type="caution">
    <text evidence="2">The sequence shown here is derived from an EMBL/GenBank/DDBJ whole genome shotgun (WGS) entry which is preliminary data.</text>
</comment>
<reference evidence="2 3" key="1">
    <citation type="submission" date="2022-06" db="EMBL/GenBank/DDBJ databases">
        <title>New Species of the Genus Actinoplanes, ActinopZanes ferrugineus.</title>
        <authorList>
            <person name="Ding P."/>
        </authorList>
    </citation>
    <scope>NUCLEOTIDE SEQUENCE [LARGE SCALE GENOMIC DNA]</scope>
    <source>
        <strain evidence="2 3">TRM88003</strain>
    </source>
</reference>
<feature type="region of interest" description="Disordered" evidence="1">
    <location>
        <begin position="165"/>
        <end position="185"/>
    </location>
</feature>
<accession>A0ABT1DGM8</accession>
<gene>
    <name evidence="2" type="ORF">M1L60_05030</name>
</gene>
<evidence type="ECO:0000256" key="1">
    <source>
        <dbReference type="SAM" id="MobiDB-lite"/>
    </source>
</evidence>
<evidence type="ECO:0000313" key="2">
    <source>
        <dbReference type="EMBL" id="MCO8269954.1"/>
    </source>
</evidence>
<dbReference type="Proteomes" id="UP001523369">
    <property type="component" value="Unassembled WGS sequence"/>
</dbReference>
<dbReference type="RefSeq" id="WP_253236091.1">
    <property type="nucleotide sequence ID" value="NZ_JAMYJR010000003.1"/>
</dbReference>
<name>A0ABT1DGM8_9ACTN</name>
<proteinExistence type="predicted"/>
<protein>
    <submittedName>
        <fullName evidence="2">Uncharacterized protein</fullName>
    </submittedName>
</protein>
<evidence type="ECO:0000313" key="3">
    <source>
        <dbReference type="Proteomes" id="UP001523369"/>
    </source>
</evidence>
<dbReference type="EMBL" id="JAMYJR010000003">
    <property type="protein sequence ID" value="MCO8269954.1"/>
    <property type="molecule type" value="Genomic_DNA"/>
</dbReference>